<gene>
    <name evidence="1" type="ORF">A2Y62_05415</name>
</gene>
<dbReference type="Gene3D" id="1.10.1370.30">
    <property type="match status" value="1"/>
</dbReference>
<proteinExistence type="predicted"/>
<accession>A0A1F5VY07</accession>
<reference evidence="1 2" key="1">
    <citation type="journal article" date="2016" name="Nat. Commun.">
        <title>Thousands of microbial genomes shed light on interconnected biogeochemical processes in an aquifer system.</title>
        <authorList>
            <person name="Anantharaman K."/>
            <person name="Brown C.T."/>
            <person name="Hug L.A."/>
            <person name="Sharon I."/>
            <person name="Castelle C.J."/>
            <person name="Probst A.J."/>
            <person name="Thomas B.C."/>
            <person name="Singh A."/>
            <person name="Wilkins M.J."/>
            <person name="Karaoz U."/>
            <person name="Brodie E.L."/>
            <person name="Williams K.H."/>
            <person name="Hubbard S.S."/>
            <person name="Banfield J.F."/>
        </authorList>
    </citation>
    <scope>NUCLEOTIDE SEQUENCE [LARGE SCALE GENOMIC DNA]</scope>
</reference>
<protein>
    <recommendedName>
        <fullName evidence="3">Peptidase M3A/M3B catalytic domain-containing protein</fullName>
    </recommendedName>
</protein>
<sequence>MISEASKKEAITKLIEKYGDTHKANIEKGVNQAASLWRKEDGSEKDFMNFCMNNYLADKKLREKTFKRFETNFETILGNYLKISRELSAPLQLEMGTLLPADYLFAEFSPNTHFDDDLFNTKIAFVVLLNFPLYSLEEKMDLGRDWGRLVWSEARLADMFDSRVPSAVQQKRFAAYVQADDYISNYNIYMHNITSGKYKSLFPDGLKLITHWGLRDELKSRYNDSEGLPKQEAILQIMEHIINQTIPSCVIDNNKVMWDIASNTVTSKDDGNAMTCPAENNFRYKHLLNIFNVERNADQFYSTLPTLIDRRFKKQREIPEEKVKALFESILNSPIIPKVAKIIERRLKRKLQPFDIWYNGFSERSEFNEAGLDKIVKDKYPNVEAFQKDLPNILEKLGFSKDKALFICSKVQVDPSRGVGHAMEALMREDKTHLRTRIPADGMKYKGYNIAVHEFGHNVEQVISLHDVDHYMLSGVPNTGFTEALAFIFQSRDLEFINMAQPTKETDYLAILNDLWQTYEIAGVSLVDMEVWHWLYDHPGATDAELKTAVITIAKNVWNTYYAPVFKTKDQDILAIYSHMIDAGLYLPDYPLGHIISFQIEKYLENRENLADEILRMYQTGRILPDMWMQLAVGEPISTEPLLKAAEEAADIAKNTK</sequence>
<organism evidence="1 2">
    <name type="scientific">Candidatus Fischerbacteria bacterium RBG_13_37_8</name>
    <dbReference type="NCBI Taxonomy" id="1817863"/>
    <lineage>
        <taxon>Bacteria</taxon>
        <taxon>Candidatus Fischeribacteriota</taxon>
    </lineage>
</organism>
<dbReference type="AlphaFoldDB" id="A0A1F5VY07"/>
<evidence type="ECO:0000313" key="1">
    <source>
        <dbReference type="EMBL" id="OGF68213.1"/>
    </source>
</evidence>
<dbReference type="EMBL" id="MFGW01000010">
    <property type="protein sequence ID" value="OGF68213.1"/>
    <property type="molecule type" value="Genomic_DNA"/>
</dbReference>
<comment type="caution">
    <text evidence="1">The sequence shown here is derived from an EMBL/GenBank/DDBJ whole genome shotgun (WGS) entry which is preliminary data.</text>
</comment>
<dbReference type="SUPFAM" id="SSF55486">
    <property type="entry name" value="Metalloproteases ('zincins'), catalytic domain"/>
    <property type="match status" value="1"/>
</dbReference>
<evidence type="ECO:0000313" key="2">
    <source>
        <dbReference type="Proteomes" id="UP000178943"/>
    </source>
</evidence>
<name>A0A1F5VY07_9BACT</name>
<evidence type="ECO:0008006" key="3">
    <source>
        <dbReference type="Google" id="ProtNLM"/>
    </source>
</evidence>
<dbReference type="Proteomes" id="UP000178943">
    <property type="component" value="Unassembled WGS sequence"/>
</dbReference>